<dbReference type="GO" id="GO:0005829">
    <property type="term" value="C:cytosol"/>
    <property type="evidence" value="ECO:0007669"/>
    <property type="project" value="TreeGrafter"/>
</dbReference>
<dbReference type="GO" id="GO:0044281">
    <property type="term" value="P:small molecule metabolic process"/>
    <property type="evidence" value="ECO:0007669"/>
    <property type="project" value="UniProtKB-ARBA"/>
</dbReference>
<dbReference type="NCBIfam" id="TIGR03168">
    <property type="entry name" value="1-PFK"/>
    <property type="match status" value="1"/>
</dbReference>
<gene>
    <name evidence="8" type="ORF">BME96_14385</name>
</gene>
<organism evidence="8 9">
    <name type="scientific">Virgibacillus halodenitrificans</name>
    <name type="common">Bacillus halodenitrificans</name>
    <dbReference type="NCBI Taxonomy" id="1482"/>
    <lineage>
        <taxon>Bacteria</taxon>
        <taxon>Bacillati</taxon>
        <taxon>Bacillota</taxon>
        <taxon>Bacilli</taxon>
        <taxon>Bacillales</taxon>
        <taxon>Bacillaceae</taxon>
        <taxon>Virgibacillus</taxon>
    </lineage>
</organism>
<dbReference type="RefSeq" id="WP_071649395.1">
    <property type="nucleotide sequence ID" value="NZ_CP017962.1"/>
</dbReference>
<evidence type="ECO:0000256" key="6">
    <source>
        <dbReference type="PIRNR" id="PIRNR000535"/>
    </source>
</evidence>
<dbReference type="Gene3D" id="3.40.1190.20">
    <property type="match status" value="1"/>
</dbReference>
<keyword evidence="5 6" id="KW-0067">ATP-binding</keyword>
<dbReference type="PROSITE" id="PS00583">
    <property type="entry name" value="PFKB_KINASES_1"/>
    <property type="match status" value="1"/>
</dbReference>
<evidence type="ECO:0000256" key="2">
    <source>
        <dbReference type="ARBA" id="ARBA00022679"/>
    </source>
</evidence>
<dbReference type="GO" id="GO:0005524">
    <property type="term" value="F:ATP binding"/>
    <property type="evidence" value="ECO:0007669"/>
    <property type="project" value="UniProtKB-KW"/>
</dbReference>
<evidence type="ECO:0000313" key="9">
    <source>
        <dbReference type="Proteomes" id="UP000182945"/>
    </source>
</evidence>
<dbReference type="GO" id="GO:0008443">
    <property type="term" value="F:phosphofructokinase activity"/>
    <property type="evidence" value="ECO:0007669"/>
    <property type="project" value="UniProtKB-ARBA"/>
</dbReference>
<dbReference type="GeneID" id="71515597"/>
<evidence type="ECO:0000256" key="1">
    <source>
        <dbReference type="ARBA" id="ARBA00005380"/>
    </source>
</evidence>
<dbReference type="PANTHER" id="PTHR46566:SF5">
    <property type="entry name" value="1-PHOSPHOFRUCTOKINASE"/>
    <property type="match status" value="1"/>
</dbReference>
<comment type="catalytic activity">
    <reaction evidence="6">
        <text>D-tagatofuranose 6-phosphate + ATP = D-tagatofuranose 1,6-bisphosphate + ADP + H(+)</text>
        <dbReference type="Rhea" id="RHEA:12420"/>
        <dbReference type="ChEBI" id="CHEBI:15378"/>
        <dbReference type="ChEBI" id="CHEBI:30616"/>
        <dbReference type="ChEBI" id="CHEBI:58694"/>
        <dbReference type="ChEBI" id="CHEBI:58695"/>
        <dbReference type="ChEBI" id="CHEBI:456216"/>
        <dbReference type="EC" id="2.7.1.144"/>
    </reaction>
</comment>
<dbReference type="SUPFAM" id="SSF53613">
    <property type="entry name" value="Ribokinase-like"/>
    <property type="match status" value="1"/>
</dbReference>
<dbReference type="InterPro" id="IPR029056">
    <property type="entry name" value="Ribokinase-like"/>
</dbReference>
<dbReference type="EMBL" id="CP017962">
    <property type="protein sequence ID" value="APC49307.1"/>
    <property type="molecule type" value="Genomic_DNA"/>
</dbReference>
<dbReference type="PANTHER" id="PTHR46566">
    <property type="entry name" value="1-PHOSPHOFRUCTOKINASE-RELATED"/>
    <property type="match status" value="1"/>
</dbReference>
<comment type="similarity">
    <text evidence="6">Belongs to the carbohydrate kinase PfkB family. LacC subfamily.</text>
</comment>
<name>A0AAC9J1D1_VIRHA</name>
<dbReference type="EC" id="2.7.1.144" evidence="6"/>
<dbReference type="Pfam" id="PF00294">
    <property type="entry name" value="PfkB"/>
    <property type="match status" value="1"/>
</dbReference>
<dbReference type="PIRSF" id="PIRSF000535">
    <property type="entry name" value="1PFK/6PFK/LacC"/>
    <property type="match status" value="1"/>
</dbReference>
<protein>
    <recommendedName>
        <fullName evidence="6">Tagatose-6-phosphate kinase</fullName>
        <ecNumber evidence="6">2.7.1.144</ecNumber>
    </recommendedName>
</protein>
<sequence length="312" mass="34215">MILTITLNPSVDISYHLPAEFKLDTVNRVNEVSKTAGGKGLNVTRVLKQLGEDVAATGFLGGNLGAFIHEEIKNMNVHDLYVPIAGQTRNCIAILHEEQQTEILESGPEISPEEAVLFLDKMEEYIHQADYITISGSLPKGLEASYYNDVLTITGKTKTPVLLDTKGELLNRVLENDIKPFLIKPNQSELADLIGRELTTEVAVAEALQRDELRDIPWVVVTMGADGAVVKHMNKLYYVQIPKVKAVNPVGSGDSVIAGFASGLARNLKGEDLIKYGLTMGVLNAMQEKTGHIDSTKIGWCMKETKVEEMNI</sequence>
<dbReference type="PROSITE" id="PS00584">
    <property type="entry name" value="PFKB_KINASES_2"/>
    <property type="match status" value="1"/>
</dbReference>
<dbReference type="GO" id="GO:0005988">
    <property type="term" value="P:lactose metabolic process"/>
    <property type="evidence" value="ECO:0007669"/>
    <property type="project" value="UniProtKB-KW"/>
</dbReference>
<keyword evidence="4 8" id="KW-0418">Kinase</keyword>
<dbReference type="InterPro" id="IPR002173">
    <property type="entry name" value="Carboh/pur_kinase_PfkB_CS"/>
</dbReference>
<dbReference type="InterPro" id="IPR011611">
    <property type="entry name" value="PfkB_dom"/>
</dbReference>
<keyword evidence="6" id="KW-0423">Lactose metabolism</keyword>
<dbReference type="GO" id="GO:0016052">
    <property type="term" value="P:carbohydrate catabolic process"/>
    <property type="evidence" value="ECO:0007669"/>
    <property type="project" value="UniProtKB-ARBA"/>
</dbReference>
<dbReference type="Proteomes" id="UP000182945">
    <property type="component" value="Chromosome"/>
</dbReference>
<evidence type="ECO:0000256" key="5">
    <source>
        <dbReference type="ARBA" id="ARBA00022840"/>
    </source>
</evidence>
<comment type="similarity">
    <text evidence="1">Belongs to the carbohydrate kinase pfkB family.</text>
</comment>
<dbReference type="KEGG" id="vhl:BME96_14385"/>
<evidence type="ECO:0000259" key="7">
    <source>
        <dbReference type="Pfam" id="PF00294"/>
    </source>
</evidence>
<keyword evidence="3 6" id="KW-0547">Nucleotide-binding</keyword>
<evidence type="ECO:0000256" key="4">
    <source>
        <dbReference type="ARBA" id="ARBA00022777"/>
    </source>
</evidence>
<dbReference type="InterPro" id="IPR017583">
    <property type="entry name" value="Tagatose/fructose_Pkinase"/>
</dbReference>
<proteinExistence type="inferred from homology"/>
<keyword evidence="2 6" id="KW-0808">Transferase</keyword>
<reference evidence="8 9" key="1">
    <citation type="submission" date="2016-11" db="EMBL/GenBank/DDBJ databases">
        <title>Complete genome sequencing of Virgibacillus halodenitrificans PDB-F2.</title>
        <authorList>
            <person name="Sun Z."/>
            <person name="Zhou Y."/>
            <person name="Li H."/>
        </authorList>
    </citation>
    <scope>NUCLEOTIDE SEQUENCE [LARGE SCALE GENOMIC DNA]</scope>
    <source>
        <strain evidence="8 9">PDB-F2</strain>
    </source>
</reference>
<evidence type="ECO:0000313" key="8">
    <source>
        <dbReference type="EMBL" id="APC49307.1"/>
    </source>
</evidence>
<comment type="pathway">
    <text evidence="6">Carbohydrate metabolism; D-tagatose 6-phosphate degradation; D-glyceraldehyde 3-phosphate and glycerone phosphate from D-tagatose 6-phosphate: step 1/2.</text>
</comment>
<feature type="domain" description="Carbohydrate kinase PfkB" evidence="7">
    <location>
        <begin position="21"/>
        <end position="292"/>
    </location>
</feature>
<accession>A0AAC9J1D1</accession>
<dbReference type="AlphaFoldDB" id="A0AAC9J1D1"/>
<dbReference type="FunFam" id="3.40.1190.20:FF:000001">
    <property type="entry name" value="Phosphofructokinase"/>
    <property type="match status" value="1"/>
</dbReference>
<evidence type="ECO:0000256" key="3">
    <source>
        <dbReference type="ARBA" id="ARBA00022741"/>
    </source>
</evidence>
<dbReference type="GO" id="GO:0009024">
    <property type="term" value="F:tagatose-6-phosphate kinase activity"/>
    <property type="evidence" value="ECO:0007669"/>
    <property type="project" value="UniProtKB-EC"/>
</dbReference>
<dbReference type="CDD" id="cd01164">
    <property type="entry name" value="FruK_PfkB_like"/>
    <property type="match status" value="1"/>
</dbReference>